<accession>A0A179BD91</accession>
<proteinExistence type="predicted"/>
<keyword evidence="1" id="KW-0472">Membrane</keyword>
<dbReference type="AlphaFoldDB" id="A0A179BD91"/>
<feature type="transmembrane region" description="Helical" evidence="1">
    <location>
        <begin position="6"/>
        <end position="27"/>
    </location>
</feature>
<gene>
    <name evidence="2" type="ORF">A4H96_10220</name>
</gene>
<dbReference type="EMBL" id="LVXZ01000129">
    <property type="protein sequence ID" value="OAP89662.1"/>
    <property type="molecule type" value="Genomic_DNA"/>
</dbReference>
<comment type="caution">
    <text evidence="2">The sequence shown here is derived from an EMBL/GenBank/DDBJ whole genome shotgun (WGS) entry which is preliminary data.</text>
</comment>
<feature type="transmembrane region" description="Helical" evidence="1">
    <location>
        <begin position="95"/>
        <end position="121"/>
    </location>
</feature>
<keyword evidence="1" id="KW-1133">Transmembrane helix</keyword>
<name>A0A179BD91_ACIFR</name>
<evidence type="ECO:0000313" key="3">
    <source>
        <dbReference type="Proteomes" id="UP000078302"/>
    </source>
</evidence>
<dbReference type="RefSeq" id="WP_064219499.1">
    <property type="nucleotide sequence ID" value="NZ_LVXZ01000129.1"/>
</dbReference>
<sequence length="201" mass="22457">MNYILSILLVAVVAAIAYNFYLIFHGLKRNRRIGRFISNPESLLEAMRNDVLKRLTKDQKAKLEKEMRQASIAALKSYFLGDGARNRVIRFLGRFALYGTFWSIVVTSMVIAALVCAVFVAPGHAHLLGQVRAMFVQWPTVKIDASVVSEMANVLQLGILMGFVTALLITLIPIIDPARKAVKEKWTAIARVDYFNSEPTG</sequence>
<dbReference type="Proteomes" id="UP000078302">
    <property type="component" value="Unassembled WGS sequence"/>
</dbReference>
<evidence type="ECO:0000256" key="1">
    <source>
        <dbReference type="SAM" id="Phobius"/>
    </source>
</evidence>
<protein>
    <submittedName>
        <fullName evidence="2">Uncharacterized protein</fullName>
    </submittedName>
</protein>
<keyword evidence="3" id="KW-1185">Reference proteome</keyword>
<feature type="transmembrane region" description="Helical" evidence="1">
    <location>
        <begin position="154"/>
        <end position="175"/>
    </location>
</feature>
<keyword evidence="1" id="KW-0812">Transmembrane</keyword>
<evidence type="ECO:0000313" key="2">
    <source>
        <dbReference type="EMBL" id="OAP89662.1"/>
    </source>
</evidence>
<organism evidence="2 3">
    <name type="scientific">Acidithiobacillus ferrooxidans</name>
    <name type="common">Thiobacillus ferrooxidans</name>
    <dbReference type="NCBI Taxonomy" id="920"/>
    <lineage>
        <taxon>Bacteria</taxon>
        <taxon>Pseudomonadati</taxon>
        <taxon>Pseudomonadota</taxon>
        <taxon>Acidithiobacillia</taxon>
        <taxon>Acidithiobacillales</taxon>
        <taxon>Acidithiobacillaceae</taxon>
        <taxon>Acidithiobacillus</taxon>
    </lineage>
</organism>
<reference evidence="2 3" key="1">
    <citation type="submission" date="2016-04" db="EMBL/GenBank/DDBJ databases">
        <title>Acidithiobacillus ferrooxidans genome sequencing and assembly.</title>
        <authorList>
            <person name="Zhou Z."/>
        </authorList>
    </citation>
    <scope>NUCLEOTIDE SEQUENCE [LARGE SCALE GENOMIC DNA]</scope>
    <source>
        <strain evidence="2 3">BY0502</strain>
    </source>
</reference>